<evidence type="ECO:0000256" key="8">
    <source>
        <dbReference type="ARBA" id="ARBA00074766"/>
    </source>
</evidence>
<dbReference type="FunFam" id="1.10.260.100:FF:000002">
    <property type="entry name" value="Stress-induced-phosphoprotein 1 (Hsp70/Hsp90-organizing)"/>
    <property type="match status" value="1"/>
</dbReference>
<feature type="repeat" description="TPR" evidence="10">
    <location>
        <begin position="417"/>
        <end position="450"/>
    </location>
</feature>
<evidence type="ECO:0000259" key="12">
    <source>
        <dbReference type="SMART" id="SM00727"/>
    </source>
</evidence>
<evidence type="ECO:0000256" key="2">
    <source>
        <dbReference type="ARBA" id="ARBA00022490"/>
    </source>
</evidence>
<feature type="region of interest" description="Disordered" evidence="11">
    <location>
        <begin position="204"/>
        <end position="232"/>
    </location>
</feature>
<evidence type="ECO:0000256" key="6">
    <source>
        <dbReference type="ARBA" id="ARBA00056105"/>
    </source>
</evidence>
<evidence type="ECO:0000256" key="11">
    <source>
        <dbReference type="SAM" id="MobiDB-lite"/>
    </source>
</evidence>
<dbReference type="GeneID" id="22910401"/>
<dbReference type="Pfam" id="PF00515">
    <property type="entry name" value="TPR_1"/>
    <property type="match status" value="3"/>
</dbReference>
<dbReference type="InterPro" id="IPR006636">
    <property type="entry name" value="STI1_HS-bd"/>
</dbReference>
<dbReference type="FunFam" id="1.25.40.10:FF:000020">
    <property type="entry name" value="Stress-induced phosphoprotein 1"/>
    <property type="match status" value="1"/>
</dbReference>
<evidence type="ECO:0000313" key="14">
    <source>
        <dbReference type="Proteomes" id="UP000019763"/>
    </source>
</evidence>
<dbReference type="SUPFAM" id="SSF48452">
    <property type="entry name" value="TPR-like"/>
    <property type="match status" value="3"/>
</dbReference>
<feature type="domain" description="STI1" evidence="12">
    <location>
        <begin position="120"/>
        <end position="156"/>
    </location>
</feature>
<evidence type="ECO:0000256" key="7">
    <source>
        <dbReference type="ARBA" id="ARBA00066016"/>
    </source>
</evidence>
<dbReference type="SMART" id="SM00028">
    <property type="entry name" value="TPR"/>
    <property type="match status" value="9"/>
</dbReference>
<keyword evidence="3" id="KW-0677">Repeat</keyword>
<dbReference type="AlphaFoldDB" id="A0A023BDM4"/>
<dbReference type="Pfam" id="PF13424">
    <property type="entry name" value="TPR_12"/>
    <property type="match status" value="1"/>
</dbReference>
<evidence type="ECO:0000256" key="10">
    <source>
        <dbReference type="PROSITE-ProRule" id="PRU00339"/>
    </source>
</evidence>
<dbReference type="PANTHER" id="PTHR22904">
    <property type="entry name" value="TPR REPEAT CONTAINING PROTEIN"/>
    <property type="match status" value="1"/>
</dbReference>
<keyword evidence="5" id="KW-0175">Coiled coil</keyword>
<keyword evidence="4 10" id="KW-0802">TPR repeat</keyword>
<protein>
    <recommendedName>
        <fullName evidence="8">Hsp70-Hsp90 organising protein</fullName>
    </recommendedName>
    <alternativeName>
        <fullName evidence="9">Stress-inducible protein 1</fullName>
    </alternativeName>
</protein>
<dbReference type="GO" id="GO:0051879">
    <property type="term" value="F:Hsp90 protein binding"/>
    <property type="evidence" value="ECO:0007669"/>
    <property type="project" value="TreeGrafter"/>
</dbReference>
<comment type="caution">
    <text evidence="13">The sequence shown here is derived from an EMBL/GenBank/DDBJ whole genome shotgun (WGS) entry which is preliminary data.</text>
</comment>
<proteinExistence type="predicted"/>
<dbReference type="PANTHER" id="PTHR22904:SF523">
    <property type="entry name" value="STRESS-INDUCED-PHOSPHOPROTEIN 1"/>
    <property type="match status" value="1"/>
</dbReference>
<dbReference type="eggNOG" id="KOG0548">
    <property type="taxonomic scope" value="Eukaryota"/>
</dbReference>
<evidence type="ECO:0000256" key="4">
    <source>
        <dbReference type="ARBA" id="ARBA00022803"/>
    </source>
</evidence>
<feature type="repeat" description="TPR" evidence="10">
    <location>
        <begin position="451"/>
        <end position="484"/>
    </location>
</feature>
<feature type="repeat" description="TPR" evidence="10">
    <location>
        <begin position="323"/>
        <end position="356"/>
    </location>
</feature>
<gene>
    <name evidence="13" type="ORF">GNI_003910</name>
</gene>
<dbReference type="RefSeq" id="XP_011128539.1">
    <property type="nucleotide sequence ID" value="XM_011130237.1"/>
</dbReference>
<dbReference type="SMART" id="SM00727">
    <property type="entry name" value="STI1"/>
    <property type="match status" value="2"/>
</dbReference>
<name>A0A023BDM4_GRENI</name>
<dbReference type="GO" id="GO:0005737">
    <property type="term" value="C:cytoplasm"/>
    <property type="evidence" value="ECO:0007669"/>
    <property type="project" value="UniProtKB-SubCell"/>
</dbReference>
<evidence type="ECO:0000256" key="9">
    <source>
        <dbReference type="ARBA" id="ARBA00076447"/>
    </source>
</evidence>
<comment type="subcellular location">
    <subcellularLocation>
        <location evidence="1">Cytoplasm</location>
    </subcellularLocation>
</comment>
<feature type="repeat" description="TPR" evidence="10">
    <location>
        <begin position="72"/>
        <end position="105"/>
    </location>
</feature>
<evidence type="ECO:0000256" key="5">
    <source>
        <dbReference type="ARBA" id="ARBA00023054"/>
    </source>
</evidence>
<feature type="repeat" description="TPR" evidence="10">
    <location>
        <begin position="4"/>
        <end position="37"/>
    </location>
</feature>
<dbReference type="Proteomes" id="UP000019763">
    <property type="component" value="Unassembled WGS sequence"/>
</dbReference>
<dbReference type="Gene3D" id="1.25.40.10">
    <property type="entry name" value="Tetratricopeptide repeat domain"/>
    <property type="match status" value="3"/>
</dbReference>
<dbReference type="PROSITE" id="PS50293">
    <property type="entry name" value="TPR_REGION"/>
    <property type="match status" value="1"/>
</dbReference>
<dbReference type="InterPro" id="IPR041243">
    <property type="entry name" value="STI1/HOP_DP"/>
</dbReference>
<accession>A0A023BDM4</accession>
<dbReference type="PROSITE" id="PS50005">
    <property type="entry name" value="TPR"/>
    <property type="match status" value="6"/>
</dbReference>
<dbReference type="Pfam" id="PF17830">
    <property type="entry name" value="STI1-HOP_DP"/>
    <property type="match status" value="1"/>
</dbReference>
<keyword evidence="14" id="KW-1185">Reference proteome</keyword>
<comment type="subunit">
    <text evidence="7">Monomer. Homodimer. Forms a complex composed of HOP and chaperones HSP70 and HSP90; the interaction is stronger in the absence of ATP. Interacts (via TPR 1, 2, 3, 7, 8 and 9 repeats) with HSP70 (via C-terminus); the interaction is direct and is stronger in the absence of ATP. Interacts (via TPR 4, 5 and 6 repeats) with HSP90 (via C-terminus); the interaction is direct.</text>
</comment>
<feature type="domain" description="STI1" evidence="12">
    <location>
        <begin position="518"/>
        <end position="557"/>
    </location>
</feature>
<dbReference type="VEuPathDB" id="CryptoDB:GNI_003910"/>
<reference evidence="13" key="1">
    <citation type="submission" date="2013-12" db="EMBL/GenBank/DDBJ databases">
        <authorList>
            <person name="Omoto C.K."/>
            <person name="Sibley D."/>
            <person name="Venepally P."/>
            <person name="Hadjithomas M."/>
            <person name="Karamycheva S."/>
            <person name="Brunk B."/>
            <person name="Roos D."/>
            <person name="Caler E."/>
            <person name="Lorenzi H."/>
        </authorList>
    </citation>
    <scope>NUCLEOTIDE SEQUENCE</scope>
</reference>
<evidence type="ECO:0000256" key="1">
    <source>
        <dbReference type="ARBA" id="ARBA00004496"/>
    </source>
</evidence>
<dbReference type="Gene3D" id="1.10.260.100">
    <property type="match status" value="1"/>
</dbReference>
<dbReference type="InterPro" id="IPR019734">
    <property type="entry name" value="TPR_rpt"/>
</dbReference>
<feature type="repeat" description="TPR" evidence="10">
    <location>
        <begin position="248"/>
        <end position="281"/>
    </location>
</feature>
<sequence>MSTSADWKNQGNAAFKESRFQDAVDCFTKAIELDPEDHVLYSNRSGAWASLEKYEDALADADVCTTLKPDWAKGWARKGLAEYRLGKIMEAARSYAEGIKADPQNAACQQGLQSLRQGPGSEVFENQMKMRVAMKLAQDPTIAKYMEEDPEYIDRILGVVKAAGQTGNLEMALAGAGDVRVQEGINALFGVDAAAIAGATAASAAGQESSAKQTSDPVTEPTAEGHSLQPDTEEYRAMEEKRMRESEASALKAEGTAAYKKRDFAQAEAKYREAFEKTPYDLLLLNNVAAVYLEQDRFEDCLAVTQEALEKRYEAKADYSDVAKVYNRRAACFLKMKKFDEAIDAYKRSLTEDNNRTIRASLREAERLRDKWAQEQYVNPELAEQHKEQGNKLFKELRYPEAKAEYDEAIKRNPGDAKLYSNRAAAFMQLLEYPSALKDCEKAIELDPAFVKAYSRIGMCHYKMKEFHKAMTSYQKALQLDPEHEESRRGLDSVMLAIQQRARSTDIDQEEQMRAMADPEIQQIIGDPQMQLILQSLQSDPSRLIEYMKDQRIAEAINKLIAAGIIRTR</sequence>
<keyword evidence="2" id="KW-0963">Cytoplasm</keyword>
<dbReference type="OrthoDB" id="2423701at2759"/>
<comment type="function">
    <text evidence="6">Acts as a co-chaperone and mediates the association of the chaperones HSP70 and HSP90 probably facilitating substrate transfer from HSP70 to HSP90. Stimulates HSP70 ATPase activity and, in contrast, inhibits HSP90 ATPase activity.</text>
</comment>
<evidence type="ECO:0000313" key="13">
    <source>
        <dbReference type="EMBL" id="EZG88840.1"/>
    </source>
</evidence>
<dbReference type="OMA" id="MYSAREN"/>
<dbReference type="InterPro" id="IPR011990">
    <property type="entry name" value="TPR-like_helical_dom_sf"/>
</dbReference>
<dbReference type="EMBL" id="AFNH02000032">
    <property type="protein sequence ID" value="EZG88840.1"/>
    <property type="molecule type" value="Genomic_DNA"/>
</dbReference>
<evidence type="ECO:0000256" key="3">
    <source>
        <dbReference type="ARBA" id="ARBA00022737"/>
    </source>
</evidence>
<organism evidence="13 14">
    <name type="scientific">Gregarina niphandrodes</name>
    <name type="common">Septate eugregarine</name>
    <dbReference type="NCBI Taxonomy" id="110365"/>
    <lineage>
        <taxon>Eukaryota</taxon>
        <taxon>Sar</taxon>
        <taxon>Alveolata</taxon>
        <taxon>Apicomplexa</taxon>
        <taxon>Conoidasida</taxon>
        <taxon>Gregarinasina</taxon>
        <taxon>Eugregarinorida</taxon>
        <taxon>Gregarinidae</taxon>
        <taxon>Gregarina</taxon>
    </lineage>
</organism>